<comment type="caution">
    <text evidence="3">The sequence shown here is derived from an EMBL/GenBank/DDBJ whole genome shotgun (WGS) entry which is preliminary data.</text>
</comment>
<dbReference type="Gene3D" id="1.10.8.60">
    <property type="match status" value="1"/>
</dbReference>
<dbReference type="SUPFAM" id="SSF52540">
    <property type="entry name" value="P-loop containing nucleoside triphosphate hydrolases"/>
    <property type="match status" value="1"/>
</dbReference>
<dbReference type="Pfam" id="PF00308">
    <property type="entry name" value="Bac_DnaA"/>
    <property type="match status" value="1"/>
</dbReference>
<dbReference type="InterPro" id="IPR017788">
    <property type="entry name" value="Hda"/>
</dbReference>
<evidence type="ECO:0000313" key="3">
    <source>
        <dbReference type="EMBL" id="PCJ42240.1"/>
    </source>
</evidence>
<accession>A0A2A5CFJ2</accession>
<evidence type="ECO:0000259" key="2">
    <source>
        <dbReference type="Pfam" id="PF22688"/>
    </source>
</evidence>
<evidence type="ECO:0000313" key="4">
    <source>
        <dbReference type="Proteomes" id="UP000228987"/>
    </source>
</evidence>
<organism evidence="3 4">
    <name type="scientific">SAR86 cluster bacterium</name>
    <dbReference type="NCBI Taxonomy" id="2030880"/>
    <lineage>
        <taxon>Bacteria</taxon>
        <taxon>Pseudomonadati</taxon>
        <taxon>Pseudomonadota</taxon>
        <taxon>Gammaproteobacteria</taxon>
        <taxon>SAR86 cluster</taxon>
    </lineage>
</organism>
<sequence>MPLSNQLPFDFILYNEFTFENFIVAEKNKELLTVLQTVNLAESFYFIWGAKGSGKSHVLQASCAQHANSAYLPLNVFLDEGESVLEGLDQLDWLCIDDVHLVLGKSNWEEKLFTLFNACQISSTCLIVSSLLAPLELKYVLPDLQSRFSSGVTYQLHELNEPEKLLALKKRAELAGIPLKDEVLNYIYLRSERSMSVLFSVLEQLDKLSLAEKRKITIPFVKAIMQW</sequence>
<dbReference type="GO" id="GO:0032297">
    <property type="term" value="P:negative regulation of DNA-templated DNA replication initiation"/>
    <property type="evidence" value="ECO:0007669"/>
    <property type="project" value="InterPro"/>
</dbReference>
<gene>
    <name evidence="3" type="primary">hda</name>
    <name evidence="3" type="ORF">COA71_06535</name>
</gene>
<dbReference type="EMBL" id="NVWI01000003">
    <property type="protein sequence ID" value="PCJ42240.1"/>
    <property type="molecule type" value="Genomic_DNA"/>
</dbReference>
<dbReference type="PANTHER" id="PTHR30050:SF5">
    <property type="entry name" value="DNAA REGULATORY INACTIVATOR HDA"/>
    <property type="match status" value="1"/>
</dbReference>
<reference evidence="4" key="1">
    <citation type="submission" date="2017-08" db="EMBL/GenBank/DDBJ databases">
        <title>A dynamic microbial community with high functional redundancy inhabits the cold, oxic subseafloor aquifer.</title>
        <authorList>
            <person name="Tully B.J."/>
            <person name="Wheat C.G."/>
            <person name="Glazer B.T."/>
            <person name="Huber J.A."/>
        </authorList>
    </citation>
    <scope>NUCLEOTIDE SEQUENCE [LARGE SCALE GENOMIC DNA]</scope>
</reference>
<dbReference type="Pfam" id="PF22688">
    <property type="entry name" value="Hda_lid"/>
    <property type="match status" value="1"/>
</dbReference>
<dbReference type="Proteomes" id="UP000228987">
    <property type="component" value="Unassembled WGS sequence"/>
</dbReference>
<dbReference type="InterPro" id="IPR055199">
    <property type="entry name" value="Hda_lid"/>
</dbReference>
<dbReference type="PANTHER" id="PTHR30050">
    <property type="entry name" value="CHROMOSOMAL REPLICATION INITIATOR PROTEIN DNAA"/>
    <property type="match status" value="1"/>
</dbReference>
<dbReference type="Gene3D" id="3.40.50.300">
    <property type="entry name" value="P-loop containing nucleotide triphosphate hydrolases"/>
    <property type="match status" value="1"/>
</dbReference>
<dbReference type="InterPro" id="IPR013317">
    <property type="entry name" value="DnaA_dom"/>
</dbReference>
<dbReference type="GO" id="GO:0006270">
    <property type="term" value="P:DNA replication initiation"/>
    <property type="evidence" value="ECO:0007669"/>
    <property type="project" value="TreeGrafter"/>
</dbReference>
<feature type="domain" description="Chromosomal replication initiator protein DnaA ATPAse" evidence="1">
    <location>
        <begin position="15"/>
        <end position="153"/>
    </location>
</feature>
<proteinExistence type="predicted"/>
<dbReference type="NCBIfam" id="TIGR03420">
    <property type="entry name" value="DnaA_homol_Hda"/>
    <property type="match status" value="1"/>
</dbReference>
<feature type="domain" description="Hda lid" evidence="2">
    <location>
        <begin position="163"/>
        <end position="225"/>
    </location>
</feature>
<name>A0A2A5CFJ2_9GAMM</name>
<evidence type="ECO:0000259" key="1">
    <source>
        <dbReference type="Pfam" id="PF00308"/>
    </source>
</evidence>
<protein>
    <submittedName>
        <fullName evidence="3">DnaA regulatory inactivator Hda</fullName>
    </submittedName>
</protein>
<dbReference type="AlphaFoldDB" id="A0A2A5CFJ2"/>
<dbReference type="InterPro" id="IPR027417">
    <property type="entry name" value="P-loop_NTPase"/>
</dbReference>